<dbReference type="PANTHER" id="PTHR43744:SF12">
    <property type="entry name" value="ABC TRANSPORTER PERMEASE PROTEIN MG189-RELATED"/>
    <property type="match status" value="1"/>
</dbReference>
<keyword evidence="2 7" id="KW-0813">Transport</keyword>
<keyword evidence="5 7" id="KW-1133">Transmembrane helix</keyword>
<evidence type="ECO:0000256" key="7">
    <source>
        <dbReference type="RuleBase" id="RU363032"/>
    </source>
</evidence>
<evidence type="ECO:0000256" key="6">
    <source>
        <dbReference type="ARBA" id="ARBA00023136"/>
    </source>
</evidence>
<feature type="transmembrane region" description="Helical" evidence="7">
    <location>
        <begin position="76"/>
        <end position="97"/>
    </location>
</feature>
<dbReference type="PROSITE" id="PS50928">
    <property type="entry name" value="ABC_TM1"/>
    <property type="match status" value="1"/>
</dbReference>
<dbReference type="RefSeq" id="WP_327606509.1">
    <property type="nucleotide sequence ID" value="NZ_JARZFX010000002.1"/>
</dbReference>
<feature type="transmembrane region" description="Helical" evidence="7">
    <location>
        <begin position="109"/>
        <end position="128"/>
    </location>
</feature>
<dbReference type="Pfam" id="PF00528">
    <property type="entry name" value="BPD_transp_1"/>
    <property type="match status" value="1"/>
</dbReference>
<evidence type="ECO:0000259" key="8">
    <source>
        <dbReference type="PROSITE" id="PS50928"/>
    </source>
</evidence>
<name>A0ABU6KC92_9BACI</name>
<feature type="transmembrane region" description="Helical" evidence="7">
    <location>
        <begin position="140"/>
        <end position="163"/>
    </location>
</feature>
<dbReference type="InterPro" id="IPR035906">
    <property type="entry name" value="MetI-like_sf"/>
</dbReference>
<keyword evidence="4 7" id="KW-0812">Transmembrane</keyword>
<reference evidence="9 10" key="1">
    <citation type="journal article" date="2024" name="Int. J. Syst. Evol. Microbiol.">
        <title>Virgibacillus tibetensis sp. nov., isolated from salt lake on the Tibetan Plateau of China.</title>
        <authorList>
            <person name="Phurbu D."/>
            <person name="Liu Z.-X."/>
            <person name="Wang R."/>
            <person name="Zheng Y.-Y."/>
            <person name="Liu H.-C."/>
            <person name="Zhou Y.-G."/>
            <person name="Yu Y.-J."/>
            <person name="Li A.-H."/>
        </authorList>
    </citation>
    <scope>NUCLEOTIDE SEQUENCE [LARGE SCALE GENOMIC DNA]</scope>
    <source>
        <strain evidence="9 10">C22-A2</strain>
    </source>
</reference>
<dbReference type="InterPro" id="IPR000515">
    <property type="entry name" value="MetI-like"/>
</dbReference>
<keyword evidence="3" id="KW-1003">Cell membrane</keyword>
<evidence type="ECO:0000256" key="5">
    <source>
        <dbReference type="ARBA" id="ARBA00022989"/>
    </source>
</evidence>
<evidence type="ECO:0000256" key="1">
    <source>
        <dbReference type="ARBA" id="ARBA00004651"/>
    </source>
</evidence>
<feature type="transmembrane region" description="Helical" evidence="7">
    <location>
        <begin position="242"/>
        <end position="263"/>
    </location>
</feature>
<accession>A0ABU6KC92</accession>
<keyword evidence="6 7" id="KW-0472">Membrane</keyword>
<dbReference type="CDD" id="cd06261">
    <property type="entry name" value="TM_PBP2"/>
    <property type="match status" value="1"/>
</dbReference>
<evidence type="ECO:0000313" key="9">
    <source>
        <dbReference type="EMBL" id="MEC5422938.1"/>
    </source>
</evidence>
<comment type="similarity">
    <text evidence="7">Belongs to the binding-protein-dependent transport system permease family.</text>
</comment>
<keyword evidence="10" id="KW-1185">Reference proteome</keyword>
<feature type="domain" description="ABC transmembrane type-1" evidence="8">
    <location>
        <begin position="72"/>
        <end position="263"/>
    </location>
</feature>
<evidence type="ECO:0000256" key="4">
    <source>
        <dbReference type="ARBA" id="ARBA00022692"/>
    </source>
</evidence>
<evidence type="ECO:0000313" key="10">
    <source>
        <dbReference type="Proteomes" id="UP001335737"/>
    </source>
</evidence>
<evidence type="ECO:0000256" key="2">
    <source>
        <dbReference type="ARBA" id="ARBA00022448"/>
    </source>
</evidence>
<sequence length="278" mass="31809">MRKNWKSRLVNIFVYLVLIIASLIILYPLFVMIMTSIKTNMEVLVNPFGFPEKINFESYKNVFELGDFFTYFRNSIFITAVSLFVLLLVTVMASYALSRYKFFGNRYIYFYFIIGAMLPARLATVNMYQIINGLNLFDTLWALILIYIAMTIPISVFIVTGFMAELPREMEESARIDGASDSRILFSIWVPLIRPALATVAIYNFIPVWNEFFFPLIFISSDELKPLPLGISVFFGQYQSDWPTAFAALTIAILPPLLFYLVASKHFIKGLTAGALKG</sequence>
<dbReference type="SUPFAM" id="SSF161098">
    <property type="entry name" value="MetI-like"/>
    <property type="match status" value="1"/>
</dbReference>
<evidence type="ECO:0000256" key="3">
    <source>
        <dbReference type="ARBA" id="ARBA00022475"/>
    </source>
</evidence>
<feature type="transmembrane region" description="Helical" evidence="7">
    <location>
        <begin position="12"/>
        <end position="37"/>
    </location>
</feature>
<organism evidence="9 10">
    <name type="scientific">Virgibacillus tibetensis</name>
    <dbReference type="NCBI Taxonomy" id="3042313"/>
    <lineage>
        <taxon>Bacteria</taxon>
        <taxon>Bacillati</taxon>
        <taxon>Bacillota</taxon>
        <taxon>Bacilli</taxon>
        <taxon>Bacillales</taxon>
        <taxon>Bacillaceae</taxon>
        <taxon>Virgibacillus</taxon>
    </lineage>
</organism>
<proteinExistence type="inferred from homology"/>
<dbReference type="Gene3D" id="1.10.3720.10">
    <property type="entry name" value="MetI-like"/>
    <property type="match status" value="1"/>
</dbReference>
<dbReference type="PANTHER" id="PTHR43744">
    <property type="entry name" value="ABC TRANSPORTER PERMEASE PROTEIN MG189-RELATED-RELATED"/>
    <property type="match status" value="1"/>
</dbReference>
<dbReference type="Proteomes" id="UP001335737">
    <property type="component" value="Unassembled WGS sequence"/>
</dbReference>
<gene>
    <name evidence="9" type="ORF">QGM71_05430</name>
</gene>
<dbReference type="EMBL" id="JARZFX010000002">
    <property type="protein sequence ID" value="MEC5422938.1"/>
    <property type="molecule type" value="Genomic_DNA"/>
</dbReference>
<feature type="transmembrane region" description="Helical" evidence="7">
    <location>
        <begin position="184"/>
        <end position="206"/>
    </location>
</feature>
<comment type="caution">
    <text evidence="9">The sequence shown here is derived from an EMBL/GenBank/DDBJ whole genome shotgun (WGS) entry which is preliminary data.</text>
</comment>
<protein>
    <submittedName>
        <fullName evidence="9">Carbohydrate ABC transporter permease</fullName>
    </submittedName>
</protein>
<comment type="subcellular location">
    <subcellularLocation>
        <location evidence="1 7">Cell membrane</location>
        <topology evidence="1 7">Multi-pass membrane protein</topology>
    </subcellularLocation>
</comment>